<organism evidence="3 4">
    <name type="scientific">Marine Group III euryarchaeote CG-Epi1</name>
    <dbReference type="NCBI Taxonomy" id="1888995"/>
    <lineage>
        <taxon>Archaea</taxon>
        <taxon>Methanobacteriati</taxon>
        <taxon>Thermoplasmatota</taxon>
        <taxon>Thermoplasmata</taxon>
        <taxon>Candidatus Thermoprofundales</taxon>
    </lineage>
</organism>
<reference evidence="3 4" key="1">
    <citation type="submission" date="2016-08" db="EMBL/GenBank/DDBJ databases">
        <title>New Insights into Marine Group III Euryarchaeota, from dark to light.</title>
        <authorList>
            <person name="Haro-Moreno J.M."/>
            <person name="Rodriguez-Valera F."/>
            <person name="Lopez-Garcia P."/>
            <person name="Moreira D."/>
            <person name="Martin-Cuadrado A.B."/>
        </authorList>
    </citation>
    <scope>NUCLEOTIDE SEQUENCE [LARGE SCALE GENOMIC DNA]</scope>
    <source>
        <strain evidence="3">CG-Epi1</strain>
    </source>
</reference>
<protein>
    <recommendedName>
        <fullName evidence="2">Transcobalamin-like C-terminal domain-containing protein</fullName>
    </recommendedName>
</protein>
<dbReference type="Proteomes" id="UP000183080">
    <property type="component" value="Unassembled WGS sequence"/>
</dbReference>
<gene>
    <name evidence="3" type="ORF">BD935_05140</name>
</gene>
<evidence type="ECO:0000259" key="2">
    <source>
        <dbReference type="Pfam" id="PF14478"/>
    </source>
</evidence>
<dbReference type="Gene3D" id="2.170.130.30">
    <property type="match status" value="1"/>
</dbReference>
<keyword evidence="1" id="KW-1133">Transmembrane helix</keyword>
<keyword evidence="1" id="KW-0812">Transmembrane</keyword>
<name>A0A1J5TUE0_9ARCH</name>
<accession>A0A1J5TUE0</accession>
<dbReference type="InterPro" id="IPR027954">
    <property type="entry name" value="Transcobalamin-like_C"/>
</dbReference>
<dbReference type="EMBL" id="MIZA01000014">
    <property type="protein sequence ID" value="OIR20109.1"/>
    <property type="molecule type" value="Genomic_DNA"/>
</dbReference>
<dbReference type="STRING" id="1888995.BD935_05140"/>
<evidence type="ECO:0000313" key="4">
    <source>
        <dbReference type="Proteomes" id="UP000183080"/>
    </source>
</evidence>
<proteinExistence type="predicted"/>
<feature type="domain" description="Transcobalamin-like C-terminal" evidence="2">
    <location>
        <begin position="98"/>
        <end position="155"/>
    </location>
</feature>
<evidence type="ECO:0000313" key="3">
    <source>
        <dbReference type="EMBL" id="OIR20109.1"/>
    </source>
</evidence>
<dbReference type="Pfam" id="PF14478">
    <property type="entry name" value="DUF4430"/>
    <property type="match status" value="1"/>
</dbReference>
<dbReference type="AlphaFoldDB" id="A0A1J5TUE0"/>
<keyword evidence="1" id="KW-0472">Membrane</keyword>
<comment type="caution">
    <text evidence="3">The sequence shown here is derived from an EMBL/GenBank/DDBJ whole genome shotgun (WGS) entry which is preliminary data.</text>
</comment>
<sequence>MNENVVQIGVALVIVNLVAWGGFTMLQDDDTNEIIKYITETVYEQEELAIANVTVNLDYNGAEVNATANTNITTVQYNVTVIGDNSAFNATLEAGKGNFQVTFSWHPSFGVFIEEIDGIAGGCAYWQLLHNGESSMVGASTLLLAEGDSITWNYNTDYC</sequence>
<feature type="transmembrane region" description="Helical" evidence="1">
    <location>
        <begin position="6"/>
        <end position="26"/>
    </location>
</feature>
<evidence type="ECO:0000256" key="1">
    <source>
        <dbReference type="SAM" id="Phobius"/>
    </source>
</evidence>